<comment type="caution">
    <text evidence="2">The sequence shown here is derived from an EMBL/GenBank/DDBJ whole genome shotgun (WGS) entry which is preliminary data.</text>
</comment>
<reference evidence="2 3" key="1">
    <citation type="submission" date="2018-01" db="EMBL/GenBank/DDBJ databases">
        <authorList>
            <person name="Gaut B.S."/>
            <person name="Morton B.R."/>
            <person name="Clegg M.T."/>
            <person name="Duvall M.R."/>
        </authorList>
    </citation>
    <scope>NUCLEOTIDE SEQUENCE [LARGE SCALE GENOMIC DNA]</scope>
    <source>
        <strain evidence="2 3">HR-AV</strain>
    </source>
</reference>
<dbReference type="PANTHER" id="PTHR32063:SF19">
    <property type="entry name" value="CATION EFFLUX SYSTEM PROTEIN CUSA"/>
    <property type="match status" value="1"/>
</dbReference>
<name>A0A2S5A1I7_9SPHI</name>
<feature type="transmembrane region" description="Helical" evidence="1">
    <location>
        <begin position="464"/>
        <end position="483"/>
    </location>
</feature>
<evidence type="ECO:0000313" key="3">
    <source>
        <dbReference type="Proteomes" id="UP000236893"/>
    </source>
</evidence>
<feature type="transmembrane region" description="Helical" evidence="1">
    <location>
        <begin position="490"/>
        <end position="510"/>
    </location>
</feature>
<feature type="transmembrane region" description="Helical" evidence="1">
    <location>
        <begin position="606"/>
        <end position="630"/>
    </location>
</feature>
<dbReference type="InterPro" id="IPR001036">
    <property type="entry name" value="Acrflvin-R"/>
</dbReference>
<feature type="transmembrane region" description="Helical" evidence="1">
    <location>
        <begin position="579"/>
        <end position="600"/>
    </location>
</feature>
<dbReference type="Gene3D" id="1.20.1640.10">
    <property type="entry name" value="Multidrug efflux transporter AcrB transmembrane domain"/>
    <property type="match status" value="2"/>
</dbReference>
<feature type="transmembrane region" description="Helical" evidence="1">
    <location>
        <begin position="42"/>
        <end position="61"/>
    </location>
</feature>
<accession>A0A2S5A1I7</accession>
<dbReference type="PANTHER" id="PTHR32063">
    <property type="match status" value="1"/>
</dbReference>
<dbReference type="AlphaFoldDB" id="A0A2S5A1I7"/>
<dbReference type="EMBL" id="PQVF01000007">
    <property type="protein sequence ID" value="POY36436.1"/>
    <property type="molecule type" value="Genomic_DNA"/>
</dbReference>
<dbReference type="SUPFAM" id="SSF82714">
    <property type="entry name" value="Multidrug efflux transporter AcrB TolC docking domain, DN and DC subdomains"/>
    <property type="match status" value="1"/>
</dbReference>
<dbReference type="InterPro" id="IPR027463">
    <property type="entry name" value="AcrB_DN_DC_subdom"/>
</dbReference>
<keyword evidence="1" id="KW-0472">Membrane</keyword>
<dbReference type="OrthoDB" id="9760604at2"/>
<proteinExistence type="predicted"/>
<keyword evidence="1" id="KW-0812">Transmembrane</keyword>
<dbReference type="Gene3D" id="3.30.70.1440">
    <property type="entry name" value="Multidrug efflux transporter AcrB pore domain"/>
    <property type="match status" value="1"/>
</dbReference>
<organism evidence="2 3">
    <name type="scientific">Solitalea longa</name>
    <dbReference type="NCBI Taxonomy" id="2079460"/>
    <lineage>
        <taxon>Bacteria</taxon>
        <taxon>Pseudomonadati</taxon>
        <taxon>Bacteroidota</taxon>
        <taxon>Sphingobacteriia</taxon>
        <taxon>Sphingobacteriales</taxon>
        <taxon>Sphingobacteriaceae</taxon>
        <taxon>Solitalea</taxon>
    </lineage>
</organism>
<sequence>MWNKLKKWLGIGSSKERDYVELSREERMEIIEKSCKQVSRGVFYSTIIIITSFLPVFLLSGQEGKLFHPLAYTKTFIMIIDALLVITLAPVMISFFMKGRFKTDEENPINRFLERIYEPVIRWCIKHRKTTIGLNIIALLISIPLVLSMGREFMPPLDEQSILFMPVTLPDVSNAEAKRILQVQDKIIKSVPEVEKVLGKAGRASTATDNSPISMIETIIMLKPKSEWREGITKKDLVDELDTKLQIPGVVNGWTQPIINRINMLATGIRTDVGVKVYGQRLDSIALVSERVKTLLQDIPGVKDLYVEPVTGGKYLEIDIDREKLTRYGLSIDEVNMTVESALGGTPFTNTIEGRQRFNIHVRLAQDYRNSVEKIKRIPLNASDAGIVPLSSVANIKFVDGPPMITSENAILRGAVMFNVRERDLGTTVNEAIKKLNNELNLPNGYFVEWSGQYENLISGERTLMLILPIVLVIIFLSLYFAFKSLREAFLSLITIPFALIGGAYMVYFYGVNLSVAVAVGFIALFGIAVETGVVMVIYLNDAMRQLVTLKGNSRETISNEELKEFVIAGAAKRLRPKLMTVSVALFGLVPVLWSMGVGSDVMKPIVLPMIGGVLTSSTHILLVTPLIFLMTKEYELRKHGKMEVHDVQH</sequence>
<feature type="transmembrane region" description="Helical" evidence="1">
    <location>
        <begin position="76"/>
        <end position="97"/>
    </location>
</feature>
<gene>
    <name evidence="2" type="ORF">C3K47_11885</name>
</gene>
<protein>
    <submittedName>
        <fullName evidence="2">AcrB/AcrD/AcrF family protein</fullName>
    </submittedName>
</protein>
<dbReference type="GO" id="GO:0005886">
    <property type="term" value="C:plasma membrane"/>
    <property type="evidence" value="ECO:0007669"/>
    <property type="project" value="TreeGrafter"/>
</dbReference>
<keyword evidence="3" id="KW-1185">Reference proteome</keyword>
<feature type="transmembrane region" description="Helical" evidence="1">
    <location>
        <begin position="132"/>
        <end position="150"/>
    </location>
</feature>
<evidence type="ECO:0000313" key="2">
    <source>
        <dbReference type="EMBL" id="POY36436.1"/>
    </source>
</evidence>
<dbReference type="Gene3D" id="3.30.70.1430">
    <property type="entry name" value="Multidrug efflux transporter AcrB pore domain"/>
    <property type="match status" value="1"/>
</dbReference>
<feature type="transmembrane region" description="Helical" evidence="1">
    <location>
        <begin position="516"/>
        <end position="540"/>
    </location>
</feature>
<keyword evidence="1" id="KW-1133">Transmembrane helix</keyword>
<evidence type="ECO:0000256" key="1">
    <source>
        <dbReference type="SAM" id="Phobius"/>
    </source>
</evidence>
<dbReference type="GO" id="GO:0042910">
    <property type="term" value="F:xenobiotic transmembrane transporter activity"/>
    <property type="evidence" value="ECO:0007669"/>
    <property type="project" value="TreeGrafter"/>
</dbReference>
<dbReference type="SUPFAM" id="SSF82866">
    <property type="entry name" value="Multidrug efflux transporter AcrB transmembrane domain"/>
    <property type="match status" value="2"/>
</dbReference>
<dbReference type="Pfam" id="PF00873">
    <property type="entry name" value="ACR_tran"/>
    <property type="match status" value="1"/>
</dbReference>
<dbReference type="Proteomes" id="UP000236893">
    <property type="component" value="Unassembled WGS sequence"/>
</dbReference>
<dbReference type="Gene3D" id="3.30.2090.10">
    <property type="entry name" value="Multidrug efflux transporter AcrB TolC docking domain, DN and DC subdomains"/>
    <property type="match status" value="1"/>
</dbReference>